<dbReference type="AlphaFoldDB" id="A0AB34G106"/>
<dbReference type="EMBL" id="JAQHRD010000002">
    <property type="protein sequence ID" value="KAJ6445194.1"/>
    <property type="molecule type" value="Genomic_DNA"/>
</dbReference>
<comment type="caution">
    <text evidence="2">The sequence shown here is derived from an EMBL/GenBank/DDBJ whole genome shotgun (WGS) entry which is preliminary data.</text>
</comment>
<evidence type="ECO:0000313" key="2">
    <source>
        <dbReference type="EMBL" id="KAJ6445194.1"/>
    </source>
</evidence>
<keyword evidence="3" id="KW-1185">Reference proteome</keyword>
<dbReference type="Proteomes" id="UP001163105">
    <property type="component" value="Unassembled WGS sequence"/>
</dbReference>
<name>A0AB34G106_9HYPO</name>
<feature type="region of interest" description="Disordered" evidence="1">
    <location>
        <begin position="56"/>
        <end position="82"/>
    </location>
</feature>
<feature type="compositionally biased region" description="Low complexity" evidence="1">
    <location>
        <begin position="59"/>
        <end position="77"/>
    </location>
</feature>
<evidence type="ECO:0000313" key="3">
    <source>
        <dbReference type="Proteomes" id="UP001163105"/>
    </source>
</evidence>
<reference evidence="2" key="1">
    <citation type="submission" date="2023-01" db="EMBL/GenBank/DDBJ databases">
        <title>The growth and conidiation of Purpureocillium lavendulum are regulated by nitrogen source and histone H3K14 acetylation.</title>
        <authorList>
            <person name="Tang P."/>
            <person name="Han J."/>
            <person name="Zhang C."/>
            <person name="Tang P."/>
            <person name="Qi F."/>
            <person name="Zhang K."/>
            <person name="Liang L."/>
        </authorList>
    </citation>
    <scope>NUCLEOTIDE SEQUENCE</scope>
    <source>
        <strain evidence="2">YMF1.00683</strain>
    </source>
</reference>
<protein>
    <submittedName>
        <fullName evidence="2">Uncharacterized protein</fullName>
    </submittedName>
</protein>
<organism evidence="2 3">
    <name type="scientific">Purpureocillium lavendulum</name>
    <dbReference type="NCBI Taxonomy" id="1247861"/>
    <lineage>
        <taxon>Eukaryota</taxon>
        <taxon>Fungi</taxon>
        <taxon>Dikarya</taxon>
        <taxon>Ascomycota</taxon>
        <taxon>Pezizomycotina</taxon>
        <taxon>Sordariomycetes</taxon>
        <taxon>Hypocreomycetidae</taxon>
        <taxon>Hypocreales</taxon>
        <taxon>Ophiocordycipitaceae</taxon>
        <taxon>Purpureocillium</taxon>
    </lineage>
</organism>
<evidence type="ECO:0000256" key="1">
    <source>
        <dbReference type="SAM" id="MobiDB-lite"/>
    </source>
</evidence>
<sequence length="280" mass="30555">MNTDVNSSSLSTANHELESPLSPSIYLDLDTSAGVTAVEAQVTPLVPSSTCLLDIPSQDADMTSSDRSSSSTTNDASVHVPPDGFLMPADMEEFLQLCEEAYSITTERRVILVDGNAYALTGDDGDCVDLTEPLMEILVVSNQAYRVVDLAGDWWVDLTQPLENVVVVNGAAVARRQASRHIGKVMQDLNGGPDLTTVIMGEFCLVPLDDKISVLENSIGVLEDIHNALQVKRDTVNCLICDLADLDGKTHRLMMQIQLMVLSLKKEVRKRYEGRKTMLT</sequence>
<gene>
    <name evidence="2" type="ORF">O9K51_03599</name>
</gene>
<proteinExistence type="predicted"/>
<accession>A0AB34G106</accession>